<keyword evidence="4" id="KW-1185">Reference proteome</keyword>
<evidence type="ECO:0000313" key="4">
    <source>
        <dbReference type="Proteomes" id="UP001425155"/>
    </source>
</evidence>
<feature type="signal peptide" evidence="1">
    <location>
        <begin position="1"/>
        <end position="30"/>
    </location>
</feature>
<dbReference type="InterPro" id="IPR018392">
    <property type="entry name" value="LysM"/>
</dbReference>
<comment type="caution">
    <text evidence="3">The sequence shown here is derived from an EMBL/GenBank/DDBJ whole genome shotgun (WGS) entry which is preliminary data.</text>
</comment>
<feature type="domain" description="LysM" evidence="2">
    <location>
        <begin position="218"/>
        <end position="266"/>
    </location>
</feature>
<accession>A0ABU9W898</accession>
<proteinExistence type="predicted"/>
<reference evidence="3 4" key="1">
    <citation type="submission" date="2024-03" db="EMBL/GenBank/DDBJ databases">
        <title>YIM 134122 draft genome.</title>
        <authorList>
            <person name="Zuo S."/>
            <person name="Xiong L."/>
        </authorList>
    </citation>
    <scope>NUCLEOTIDE SEQUENCE [LARGE SCALE GENOMIC DNA]</scope>
    <source>
        <strain evidence="3 4">YIM 134122</strain>
    </source>
</reference>
<dbReference type="Proteomes" id="UP001425155">
    <property type="component" value="Unassembled WGS sequence"/>
</dbReference>
<dbReference type="PROSITE" id="PS51782">
    <property type="entry name" value="LYSM"/>
    <property type="match status" value="1"/>
</dbReference>
<dbReference type="PROSITE" id="PS51257">
    <property type="entry name" value="PROKAR_LIPOPROTEIN"/>
    <property type="match status" value="1"/>
</dbReference>
<dbReference type="EMBL" id="JBCLVG010000003">
    <property type="protein sequence ID" value="MEN1948217.1"/>
    <property type="molecule type" value="Genomic_DNA"/>
</dbReference>
<organism evidence="3 4">
    <name type="scientific">Leifsonia stereocauli</name>
    <dbReference type="NCBI Taxonomy" id="3134136"/>
    <lineage>
        <taxon>Bacteria</taxon>
        <taxon>Bacillati</taxon>
        <taxon>Actinomycetota</taxon>
        <taxon>Actinomycetes</taxon>
        <taxon>Micrococcales</taxon>
        <taxon>Microbacteriaceae</taxon>
        <taxon>Leifsonia</taxon>
    </lineage>
</organism>
<dbReference type="InterPro" id="IPR036779">
    <property type="entry name" value="LysM_dom_sf"/>
</dbReference>
<dbReference type="RefSeq" id="WP_342116328.1">
    <property type="nucleotide sequence ID" value="NZ_JBCAUN010000003.1"/>
</dbReference>
<evidence type="ECO:0000259" key="2">
    <source>
        <dbReference type="PROSITE" id="PS51782"/>
    </source>
</evidence>
<gene>
    <name evidence="3" type="ORF">WJX64_16790</name>
</gene>
<dbReference type="Gene3D" id="3.10.350.10">
    <property type="entry name" value="LysM domain"/>
    <property type="match status" value="1"/>
</dbReference>
<dbReference type="SUPFAM" id="SSF54106">
    <property type="entry name" value="LysM domain"/>
    <property type="match status" value="1"/>
</dbReference>
<sequence length="271" mass="27586">MPGEIRRRILPAAMLGVAVMAILTGCTVPAASGADGSDATAIPTGTARPAVAAGESGAPELEWHHVVGSGDLVTADGAVLGLIEVIVGKHGLFDARLTGWDGDLPAKTGLTLHPEPVAIDSCTDTGFALSLGDLSLQPTQYFTIGTIGSGDPSFLETAVLSTLPDPAAGMATDCMRPAAAVAVLHWSIPDMRPGLHVIDSGRATAAIGDVTIVDGEPASYLVHGDDTLGAIAERFGITTSDLLYLNPTRVTPGSTGQAYAGETLNLSRGLR</sequence>
<dbReference type="CDD" id="cd00118">
    <property type="entry name" value="LysM"/>
    <property type="match status" value="1"/>
</dbReference>
<evidence type="ECO:0000313" key="3">
    <source>
        <dbReference type="EMBL" id="MEN1948217.1"/>
    </source>
</evidence>
<keyword evidence="1" id="KW-0732">Signal</keyword>
<evidence type="ECO:0000256" key="1">
    <source>
        <dbReference type="SAM" id="SignalP"/>
    </source>
</evidence>
<name>A0ABU9W898_9MICO</name>
<protein>
    <recommendedName>
        <fullName evidence="2">LysM domain-containing protein</fullName>
    </recommendedName>
</protein>
<feature type="chain" id="PRO_5046631548" description="LysM domain-containing protein" evidence="1">
    <location>
        <begin position="31"/>
        <end position="271"/>
    </location>
</feature>